<comment type="similarity">
    <text evidence="1">Belongs to the amidase family.</text>
</comment>
<feature type="domain" description="Amidase" evidence="3">
    <location>
        <begin position="86"/>
        <end position="526"/>
    </location>
</feature>
<proteinExistence type="inferred from homology"/>
<dbReference type="Pfam" id="PF01425">
    <property type="entry name" value="Amidase"/>
    <property type="match status" value="1"/>
</dbReference>
<dbReference type="RefSeq" id="XP_011309603.1">
    <property type="nucleotide sequence ID" value="XM_011311301.1"/>
</dbReference>
<dbReference type="SUPFAM" id="SSF75304">
    <property type="entry name" value="Amidase signature (AS) enzymes"/>
    <property type="match status" value="1"/>
</dbReference>
<dbReference type="GO" id="GO:0012505">
    <property type="term" value="C:endomembrane system"/>
    <property type="evidence" value="ECO:0007669"/>
    <property type="project" value="TreeGrafter"/>
</dbReference>
<evidence type="ECO:0000259" key="3">
    <source>
        <dbReference type="Pfam" id="PF01425"/>
    </source>
</evidence>
<dbReference type="PANTHER" id="PTHR43372">
    <property type="entry name" value="FATTY-ACID AMIDE HYDROLASE"/>
    <property type="match status" value="1"/>
</dbReference>
<dbReference type="InterPro" id="IPR052739">
    <property type="entry name" value="FAAH2"/>
</dbReference>
<dbReference type="AlphaFoldDB" id="A0A9R1TIJ3"/>
<dbReference type="InterPro" id="IPR020556">
    <property type="entry name" value="Amidase_CS"/>
</dbReference>
<accession>A0A9R1TIJ3</accession>
<dbReference type="Proteomes" id="UP000694866">
    <property type="component" value="Unplaced"/>
</dbReference>
<dbReference type="GO" id="GO:0016787">
    <property type="term" value="F:hydrolase activity"/>
    <property type="evidence" value="ECO:0007669"/>
    <property type="project" value="UniProtKB-KW"/>
</dbReference>
<dbReference type="GeneID" id="105270402"/>
<keyword evidence="4" id="KW-1185">Reference proteome</keyword>
<evidence type="ECO:0000256" key="1">
    <source>
        <dbReference type="ARBA" id="ARBA00009199"/>
    </source>
</evidence>
<protein>
    <submittedName>
        <fullName evidence="5">Fatty-acid amide hydrolase 2-B isoform X1</fullName>
    </submittedName>
</protein>
<feature type="active site" description="Charge relay system" evidence="2">
    <location>
        <position position="148"/>
    </location>
</feature>
<gene>
    <name evidence="5" type="primary">LOC105270402</name>
</gene>
<feature type="active site" description="Acyl-ester intermediate" evidence="2">
    <location>
        <position position="247"/>
    </location>
</feature>
<dbReference type="Gene3D" id="3.90.1300.10">
    <property type="entry name" value="Amidase signature (AS) domain"/>
    <property type="match status" value="1"/>
</dbReference>
<dbReference type="PANTHER" id="PTHR43372:SF2">
    <property type="entry name" value="IP13792P"/>
    <property type="match status" value="1"/>
</dbReference>
<dbReference type="PIRSF" id="PIRSF001221">
    <property type="entry name" value="Amidase_fungi"/>
    <property type="match status" value="1"/>
</dbReference>
<evidence type="ECO:0000256" key="2">
    <source>
        <dbReference type="PIRSR" id="PIRSR001221-1"/>
    </source>
</evidence>
<dbReference type="KEGG" id="fas:105270402"/>
<dbReference type="InterPro" id="IPR023631">
    <property type="entry name" value="Amidase_dom"/>
</dbReference>
<dbReference type="OrthoDB" id="6428749at2759"/>
<sequence>MALELSFLVVLCSEMRLSNYGEVLNAIIKRLIRVLLFLLSCLMIPLLRLRALRKQRRCPPIGNKILYMSATELAAKIRKRELACEEVVLAYIQRCRDVDPVLNAIVEDRFDEALEEARSIDVFLKSSDKPEETLKNETPLLGVPITVKESISLAGMSHAAGRRTKDRVLALNDSDAVRRAKKAGAIPLLVSNTPEMCMCWETFNNVTGTTWNPYDTNRTPGGSSGGEAALVSSAASILSIASDIGGSVRLPAMFCGIFGHKPTPEWIGADGHMPDCDDPAWPAFFTMGPMVRYSEDLNLFLKVLTRSSDAVARLNEEVQLSSIKYYYMEEIGSSAVGSIDGEIIRGMREFFKHLETVQGVKVQQIEIPEMTYAFEASASMLVQLDGVDTIFKKGANPREWRSVFMEFLRYITFMSPHTFPNLVYGVLKKVGNALPRSHTKWYEKKNDLIKKRLQEILGDDGVLIFPSFTSAAHYPYEIYHKICDTTYMMIFNSIGLPVTQCPMGLNRKGLPIGLQVVGNAGRDNLTIAVAREVERAFGGWQEPPSTEVVV</sequence>
<reference evidence="5" key="1">
    <citation type="submission" date="2025-08" db="UniProtKB">
        <authorList>
            <consortium name="RefSeq"/>
        </authorList>
    </citation>
    <scope>IDENTIFICATION</scope>
    <source>
        <strain evidence="5">USDA-PBARC FA_bdor</strain>
        <tissue evidence="5">Whole organism</tissue>
    </source>
</reference>
<dbReference type="PROSITE" id="PS00571">
    <property type="entry name" value="AMIDASES"/>
    <property type="match status" value="1"/>
</dbReference>
<name>A0A9R1TIJ3_9HYME</name>
<dbReference type="InterPro" id="IPR036928">
    <property type="entry name" value="AS_sf"/>
</dbReference>
<organism evidence="4 5">
    <name type="scientific">Fopius arisanus</name>
    <dbReference type="NCBI Taxonomy" id="64838"/>
    <lineage>
        <taxon>Eukaryota</taxon>
        <taxon>Metazoa</taxon>
        <taxon>Ecdysozoa</taxon>
        <taxon>Arthropoda</taxon>
        <taxon>Hexapoda</taxon>
        <taxon>Insecta</taxon>
        <taxon>Pterygota</taxon>
        <taxon>Neoptera</taxon>
        <taxon>Endopterygota</taxon>
        <taxon>Hymenoptera</taxon>
        <taxon>Apocrita</taxon>
        <taxon>Ichneumonoidea</taxon>
        <taxon>Braconidae</taxon>
        <taxon>Opiinae</taxon>
        <taxon>Fopius</taxon>
    </lineage>
</organism>
<feature type="active site" description="Charge relay system" evidence="2">
    <location>
        <position position="223"/>
    </location>
</feature>
<evidence type="ECO:0000313" key="4">
    <source>
        <dbReference type="Proteomes" id="UP000694866"/>
    </source>
</evidence>
<keyword evidence="5" id="KW-0378">Hydrolase</keyword>
<evidence type="ECO:0000313" key="5">
    <source>
        <dbReference type="RefSeq" id="XP_011309603.1"/>
    </source>
</evidence>